<dbReference type="InterPro" id="IPR000008">
    <property type="entry name" value="C2_dom"/>
</dbReference>
<feature type="compositionally biased region" description="Low complexity" evidence="3">
    <location>
        <begin position="189"/>
        <end position="198"/>
    </location>
</feature>
<keyword evidence="1" id="KW-0677">Repeat</keyword>
<dbReference type="Proteomes" id="UP000268535">
    <property type="component" value="Unassembled WGS sequence"/>
</dbReference>
<dbReference type="SUPFAM" id="SSF49562">
    <property type="entry name" value="C2 domain (Calcium/lipid-binding domain, CaLB)"/>
    <property type="match status" value="1"/>
</dbReference>
<dbReference type="EMBL" id="ML014140">
    <property type="protein sequence ID" value="RKP02558.1"/>
    <property type="molecule type" value="Genomic_DNA"/>
</dbReference>
<dbReference type="EMBL" id="ML009174">
    <property type="protein sequence ID" value="RKO97760.1"/>
    <property type="molecule type" value="Genomic_DNA"/>
</dbReference>
<evidence type="ECO:0000259" key="4">
    <source>
        <dbReference type="PROSITE" id="PS50004"/>
    </source>
</evidence>
<evidence type="ECO:0000313" key="6">
    <source>
        <dbReference type="EMBL" id="RKP02558.1"/>
    </source>
</evidence>
<reference evidence="7 8" key="1">
    <citation type="journal article" date="2018" name="Nat. Microbiol.">
        <title>Leveraging single-cell genomics to expand the fungal tree of life.</title>
        <authorList>
            <person name="Ahrendt S.R."/>
            <person name="Quandt C.A."/>
            <person name="Ciobanu D."/>
            <person name="Clum A."/>
            <person name="Salamov A."/>
            <person name="Andreopoulos B."/>
            <person name="Cheng J.F."/>
            <person name="Woyke T."/>
            <person name="Pelin A."/>
            <person name="Henrissat B."/>
            <person name="Reynolds N.K."/>
            <person name="Benny G.L."/>
            <person name="Smith M.E."/>
            <person name="James T.Y."/>
            <person name="Grigoriev I.V."/>
        </authorList>
    </citation>
    <scope>NUCLEOTIDE SEQUENCE [LARGE SCALE GENOMIC DNA]</scope>
    <source>
        <strain evidence="7 8">ATCC 52028</strain>
    </source>
</reference>
<dbReference type="GO" id="GO:0060271">
    <property type="term" value="P:cilium assembly"/>
    <property type="evidence" value="ECO:0007669"/>
    <property type="project" value="TreeGrafter"/>
</dbReference>
<feature type="domain" description="C2" evidence="4">
    <location>
        <begin position="33"/>
        <end position="159"/>
    </location>
</feature>
<dbReference type="PROSITE" id="PS50004">
    <property type="entry name" value="C2"/>
    <property type="match status" value="1"/>
</dbReference>
<proteinExistence type="predicted"/>
<evidence type="ECO:0000313" key="7">
    <source>
        <dbReference type="Proteomes" id="UP000268535"/>
    </source>
</evidence>
<dbReference type="GO" id="GO:0031514">
    <property type="term" value="C:motile cilium"/>
    <property type="evidence" value="ECO:0007669"/>
    <property type="project" value="TreeGrafter"/>
</dbReference>
<dbReference type="Gene3D" id="1.25.40.10">
    <property type="entry name" value="Tetratricopeptide repeat domain"/>
    <property type="match status" value="2"/>
</dbReference>
<dbReference type="PANTHER" id="PTHR44314">
    <property type="entry name" value="CILIA- AND FLAGELLA-ASSOCIATED PROTEIN 70"/>
    <property type="match status" value="1"/>
</dbReference>
<feature type="region of interest" description="Disordered" evidence="3">
    <location>
        <begin position="1"/>
        <end position="51"/>
    </location>
</feature>
<feature type="compositionally biased region" description="Polar residues" evidence="3">
    <location>
        <begin position="1313"/>
        <end position="1324"/>
    </location>
</feature>
<dbReference type="GO" id="GO:0070062">
    <property type="term" value="C:extracellular exosome"/>
    <property type="evidence" value="ECO:0007669"/>
    <property type="project" value="TreeGrafter"/>
</dbReference>
<protein>
    <submittedName>
        <fullName evidence="5">TPR-like protein</fullName>
    </submittedName>
</protein>
<feature type="region of interest" description="Disordered" evidence="3">
    <location>
        <begin position="1174"/>
        <end position="1198"/>
    </location>
</feature>
<dbReference type="STRING" id="1555241.A0A4P9X134"/>
<dbReference type="OrthoDB" id="10262375at2759"/>
<dbReference type="CDD" id="cd00030">
    <property type="entry name" value="C2"/>
    <property type="match status" value="1"/>
</dbReference>
<name>A0A4P9X134_9FUNG</name>
<feature type="region of interest" description="Disordered" evidence="3">
    <location>
        <begin position="181"/>
        <end position="225"/>
    </location>
</feature>
<feature type="compositionally biased region" description="Gly residues" evidence="3">
    <location>
        <begin position="199"/>
        <end position="219"/>
    </location>
</feature>
<dbReference type="Proteomes" id="UP000274922">
    <property type="component" value="Unassembled WGS sequence"/>
</dbReference>
<evidence type="ECO:0000256" key="2">
    <source>
        <dbReference type="ARBA" id="ARBA00022803"/>
    </source>
</evidence>
<dbReference type="PANTHER" id="PTHR44314:SF1">
    <property type="entry name" value="CILIA- AND FLAGELLA-ASSOCIATED PROTEIN 70"/>
    <property type="match status" value="1"/>
</dbReference>
<dbReference type="InterPro" id="IPR035892">
    <property type="entry name" value="C2_domain_sf"/>
</dbReference>
<evidence type="ECO:0000256" key="1">
    <source>
        <dbReference type="ARBA" id="ARBA00022737"/>
    </source>
</evidence>
<evidence type="ECO:0000256" key="3">
    <source>
        <dbReference type="SAM" id="MobiDB-lite"/>
    </source>
</evidence>
<dbReference type="SUPFAM" id="SSF48452">
    <property type="entry name" value="TPR-like"/>
    <property type="match status" value="2"/>
</dbReference>
<organism evidence="5 7">
    <name type="scientific">Caulochytrium protostelioides</name>
    <dbReference type="NCBI Taxonomy" id="1555241"/>
    <lineage>
        <taxon>Eukaryota</taxon>
        <taxon>Fungi</taxon>
        <taxon>Fungi incertae sedis</taxon>
        <taxon>Chytridiomycota</taxon>
        <taxon>Chytridiomycota incertae sedis</taxon>
        <taxon>Chytridiomycetes</taxon>
        <taxon>Caulochytriales</taxon>
        <taxon>Caulochytriaceae</taxon>
        <taxon>Caulochytrium</taxon>
    </lineage>
</organism>
<dbReference type="Gene3D" id="2.60.40.150">
    <property type="entry name" value="C2 domain"/>
    <property type="match status" value="1"/>
</dbReference>
<feature type="region of interest" description="Disordered" evidence="3">
    <location>
        <begin position="1254"/>
        <end position="1324"/>
    </location>
</feature>
<sequence length="1324" mass="143499">MEGRSSATTRGGGGGPSVGAHGTNASGTSGSHATDRPSSGSHAPSNDGTRTITFTIHGARNLRGSRADKTTSFVRIQFPGCEVKESAVIRETSSPDYALSYTVAITPAPGQPVLERLCNDALSITVLEQVNKDKNVALGVATFTGLQRLVVKQVNSLVAAADLGLARPELLPLTLRDTIALQPAPPPTTAGSGPSATGGSNGAGGSGTAAGGSGSGSKGSAGVRAEGENAMTLDIEVTTGGVATPHHEVVDGFLLKLALGDIWSVPDEWSLRDAVEKDLQTNIFEYRVAMQIPLSDKDTRMVQLPVGTLVPHDPAKDDEAPSKVKLTPLWAPKNAGRAPVDTSRLMERLNAPTGPPPPPPSKRVAFHAAHYVWLSKETLQYLSRLHDKKIPMLFQFSREVSPRWQGNMTEHELALAAAPWSALMTLDLRYLVSPCARGVKGTLAFLPVDDAHATERPSTAHDAGDPATALPAVGIGAAAAAAAQSVGSDAGQFDEERVASAYLQQRTRLYIKLEMNRPYAIIQAAPPTTISLEDILPQKVMTEDALFEQRAIKSEDDFKSEIYAMIEMLHEEMEKFARNRDPALPFDANPTFLTAMTHNGLSWQIRERMKLVIAQIVRDRFRVEESFHSKADQSVFLNRLHIYLVDQIHKILYEYHHSQEADTAALANQANSAAQGLKWSSLPETTYMSKAVNSMVTEEHQALRIASAVAEYNMDVATAYQILHHALAKYQKTPAAAYDLALFMHRNHQFEHAHVLITEVVTRWPSFTLGRILMAVMWIESGENLNKAAAILEAIQQDPNSSPYVAIQCCLSLGALHERTSESIISGEWFRKGRQHYQDWVKSSGSRPVPHGLWSIIFASTVLINARQVLQIVLAQAVAESGITPVTYLWLIRSDFQNSDWSQARRHIENALAFMHQPDSPYSEDLPNLYALQGDLEFHCCRVLGTSGDRETRHKYARAAIAAYEVTLRYEEDHNITPNELPVLLDHYAQLLILLMDLPDPLSYAPDRTIEPVHKDAFAKAESLVLRACKINGSNPYHWITLARLYMVAGSWDKAEEALTEANVLNYMDARVWLHLAAVCINQEQALDAQQALVQALDIGVHTIDDLKTTGIAFMEAEEYRAAAECFHSLIALQRYPFVQYTPMTDDAIEDLQTMLTQCIALSSGKFLAKEGTTAGSMDDPLSPGTELSASRLDTPGTHRFSRSMLTAHMPAAGAAHTASLSQHLSPEQAAANLASTVSAAAAAAAAAVAGASGASINSGHGGHQQEESPTVSRDRSIGGSSRGENTNRLAGKTSTTGSTRRSSRSERRPHGNNRSAASPSGAS</sequence>
<evidence type="ECO:0000313" key="5">
    <source>
        <dbReference type="EMBL" id="RKO97760.1"/>
    </source>
</evidence>
<keyword evidence="8" id="KW-1185">Reference proteome</keyword>
<gene>
    <name evidence="5" type="ORF">CAUPRSCDRAFT_10583</name>
    <name evidence="6" type="ORF">CXG81DRAFT_17768</name>
</gene>
<keyword evidence="2" id="KW-0802">TPR repeat</keyword>
<feature type="compositionally biased region" description="Polar residues" evidence="3">
    <location>
        <begin position="24"/>
        <end position="51"/>
    </location>
</feature>
<accession>A0A4P9X134</accession>
<dbReference type="GO" id="GO:0003341">
    <property type="term" value="P:cilium movement"/>
    <property type="evidence" value="ECO:0007669"/>
    <property type="project" value="TreeGrafter"/>
</dbReference>
<reference evidence="5" key="3">
    <citation type="submission" date="2018-08" db="EMBL/GenBank/DDBJ databases">
        <title>Leveraging single-cell genomics to expand the Fungal Tree of Life.</title>
        <authorList>
            <consortium name="DOE Joint Genome Institute"/>
            <person name="Ahrendt S.R."/>
            <person name="Quandt C.A."/>
            <person name="Ciobanu D."/>
            <person name="Clum A."/>
            <person name="Salamov A."/>
            <person name="Andreopoulos B."/>
            <person name="Cheng J.-F."/>
            <person name="Woyke T."/>
            <person name="Pelin A."/>
            <person name="Henrissat B."/>
            <person name="Reynolds N."/>
            <person name="Benny G.L."/>
            <person name="Smith M.E."/>
            <person name="James T.Y."/>
            <person name="Grigoriev I.V."/>
        </authorList>
    </citation>
    <scope>NUCLEOTIDE SEQUENCE</scope>
    <source>
        <strain evidence="5">ATCC 52028</strain>
    </source>
</reference>
<reference evidence="6" key="2">
    <citation type="submission" date="2018-04" db="EMBL/GenBank/DDBJ databases">
        <title>Leveraging single-cell genomics to expand the Fungal Tree of Life.</title>
        <authorList>
            <consortium name="DOE Joint Genome Institute"/>
            <person name="Ahrendt S.R."/>
            <person name="Quandt C.A."/>
            <person name="Ciobanu D."/>
            <person name="Clum A."/>
            <person name="Salamov A."/>
            <person name="Andreopoulos B."/>
            <person name="Cheng J.-F."/>
            <person name="Woyke T."/>
            <person name="Pelin A."/>
            <person name="Henrissat B."/>
            <person name="Benny G.L."/>
            <person name="Smith M.E."/>
            <person name="James T.Y."/>
            <person name="Grigoriev I.V."/>
        </authorList>
    </citation>
    <scope>NUCLEOTIDE SEQUENCE</scope>
    <source>
        <strain evidence="6">ATCC 52028</strain>
    </source>
</reference>
<evidence type="ECO:0000313" key="8">
    <source>
        <dbReference type="Proteomes" id="UP000274922"/>
    </source>
</evidence>
<dbReference type="InterPro" id="IPR052628">
    <property type="entry name" value="CFAP70"/>
</dbReference>
<dbReference type="InterPro" id="IPR011990">
    <property type="entry name" value="TPR-like_helical_dom_sf"/>
</dbReference>